<dbReference type="AlphaFoldDB" id="A0A7S3V8G9"/>
<protein>
    <recommendedName>
        <fullName evidence="3">DUF155 domain-containing protein</fullName>
    </recommendedName>
</protein>
<dbReference type="InterPro" id="IPR003734">
    <property type="entry name" value="DUF155"/>
</dbReference>
<sequence>MRSIILKNNWLTNTSVRKVEGSLLLLRTKVTSTLTLKQTSNVRNYAKGTVLPNIRRKEIAHQKPIPPTMEKSSDDLNEFGMSISKWKIKSVVENNAQDVKEVINKAPTISQNRRRRRLNSETSGSDFSTHDTESHQKLSDPYYFYNNPRRMPEQDESLARLNVDSTHVATTIDLSAALTKVFNPSSRHPSIRYIFGKEKVTIELPPKMKIKRQDITLSGDDEMDESTMERTATNDSNSQIILPRFVVIFRYGSIVLFNISKNEVQLIVDEIKKYSTELIPPGYEKREHFEIAVDPNMISTAHVNSNFATVKELDVNSVVVISQIMAQTVAFDSYNDTADELLAQFSSINAKVKKTGHFTAMERTTLLRVVAQNNQLIIDMLAKLGVKDRSGTAWNLSQYERVYEEMKNEFQIDSRFEDIEFKLNLIQQNTKFFLGALDTENSNALEWIIIVLISFECILMILEMSGVGPTLFRSMKMFYVENITGENPPP</sequence>
<name>A0A7S3V8G9_9STRA</name>
<dbReference type="PANTHER" id="PTHR16255">
    <property type="entry name" value="REQUIRED FOR MEIOTIC NUCLEAR DIVISION PROTEIN 1 HOMOLOG"/>
    <property type="match status" value="1"/>
</dbReference>
<dbReference type="Pfam" id="PF02582">
    <property type="entry name" value="DUF155"/>
    <property type="match status" value="1"/>
</dbReference>
<accession>A0A7S3V8G9</accession>
<dbReference type="PANTHER" id="PTHR16255:SF6">
    <property type="entry name" value="PROTEIN RETARDED ROOT GROWTH-LIKE"/>
    <property type="match status" value="1"/>
</dbReference>
<feature type="domain" description="DUF155" evidence="3">
    <location>
        <begin position="246"/>
        <end position="417"/>
    </location>
</feature>
<proteinExistence type="inferred from homology"/>
<evidence type="ECO:0000256" key="2">
    <source>
        <dbReference type="SAM" id="MobiDB-lite"/>
    </source>
</evidence>
<reference evidence="4" key="1">
    <citation type="submission" date="2021-01" db="EMBL/GenBank/DDBJ databases">
        <authorList>
            <person name="Corre E."/>
            <person name="Pelletier E."/>
            <person name="Niang G."/>
            <person name="Scheremetjew M."/>
            <person name="Finn R."/>
            <person name="Kale V."/>
            <person name="Holt S."/>
            <person name="Cochrane G."/>
            <person name="Meng A."/>
            <person name="Brown T."/>
            <person name="Cohen L."/>
        </authorList>
    </citation>
    <scope>NUCLEOTIDE SEQUENCE</scope>
    <source>
        <strain evidence="4">MM31A-1</strain>
    </source>
</reference>
<evidence type="ECO:0000313" key="4">
    <source>
        <dbReference type="EMBL" id="CAE0463804.1"/>
    </source>
</evidence>
<dbReference type="InterPro" id="IPR051624">
    <property type="entry name" value="RMD1/Sad1-interacting"/>
</dbReference>
<feature type="compositionally biased region" description="Basic and acidic residues" evidence="2">
    <location>
        <begin position="128"/>
        <end position="138"/>
    </location>
</feature>
<evidence type="ECO:0000259" key="3">
    <source>
        <dbReference type="Pfam" id="PF02582"/>
    </source>
</evidence>
<gene>
    <name evidence="4" type="ORF">CDEB00056_LOCUS8645</name>
</gene>
<comment type="similarity">
    <text evidence="1">Belongs to the RMD1/sif2 family.</text>
</comment>
<dbReference type="GO" id="GO:0005739">
    <property type="term" value="C:mitochondrion"/>
    <property type="evidence" value="ECO:0007669"/>
    <property type="project" value="UniProtKB-ARBA"/>
</dbReference>
<dbReference type="EMBL" id="HBIO01011125">
    <property type="protein sequence ID" value="CAE0463804.1"/>
    <property type="molecule type" value="Transcribed_RNA"/>
</dbReference>
<organism evidence="4">
    <name type="scientific">Chaetoceros debilis</name>
    <dbReference type="NCBI Taxonomy" id="122233"/>
    <lineage>
        <taxon>Eukaryota</taxon>
        <taxon>Sar</taxon>
        <taxon>Stramenopiles</taxon>
        <taxon>Ochrophyta</taxon>
        <taxon>Bacillariophyta</taxon>
        <taxon>Coscinodiscophyceae</taxon>
        <taxon>Chaetocerotophycidae</taxon>
        <taxon>Chaetocerotales</taxon>
        <taxon>Chaetocerotaceae</taxon>
        <taxon>Chaetoceros</taxon>
    </lineage>
</organism>
<evidence type="ECO:0000256" key="1">
    <source>
        <dbReference type="ARBA" id="ARBA00008306"/>
    </source>
</evidence>
<feature type="region of interest" description="Disordered" evidence="2">
    <location>
        <begin position="106"/>
        <end position="144"/>
    </location>
</feature>